<dbReference type="STRING" id="446469.Sked_27350"/>
<dbReference type="InterPro" id="IPR006059">
    <property type="entry name" value="SBP"/>
</dbReference>
<dbReference type="PANTHER" id="PTHR43649">
    <property type="entry name" value="ARABINOSE-BINDING PROTEIN-RELATED"/>
    <property type="match status" value="1"/>
</dbReference>
<evidence type="ECO:0000313" key="2">
    <source>
        <dbReference type="Proteomes" id="UP000000322"/>
    </source>
</evidence>
<dbReference type="Proteomes" id="UP000000322">
    <property type="component" value="Chromosome"/>
</dbReference>
<dbReference type="eggNOG" id="COG1653">
    <property type="taxonomic scope" value="Bacteria"/>
</dbReference>
<organism evidence="1 2">
    <name type="scientific">Sanguibacter keddieii (strain ATCC 51767 / DSM 10542 / NCFB 3025 / ST-74)</name>
    <dbReference type="NCBI Taxonomy" id="446469"/>
    <lineage>
        <taxon>Bacteria</taxon>
        <taxon>Bacillati</taxon>
        <taxon>Actinomycetota</taxon>
        <taxon>Actinomycetes</taxon>
        <taxon>Micrococcales</taxon>
        <taxon>Sanguibacteraceae</taxon>
        <taxon>Sanguibacter</taxon>
    </lineage>
</organism>
<dbReference type="EMBL" id="CP001819">
    <property type="protein sequence ID" value="ACZ22639.1"/>
    <property type="molecule type" value="Genomic_DNA"/>
</dbReference>
<dbReference type="KEGG" id="ske:Sked_27350"/>
<dbReference type="SUPFAM" id="SSF53850">
    <property type="entry name" value="Periplasmic binding protein-like II"/>
    <property type="match status" value="1"/>
</dbReference>
<proteinExistence type="predicted"/>
<dbReference type="Pfam" id="PF01547">
    <property type="entry name" value="SBP_bac_1"/>
    <property type="match status" value="1"/>
</dbReference>
<protein>
    <submittedName>
        <fullName evidence="1">ABC-type sugar transport system, periplasmic component</fullName>
    </submittedName>
</protein>
<sequence>MLPAVLALGLLSACGSDDDAAADGKVTIEVAIDQGLEQGAIDAFEARVAQFEKDNPDVVVKSKEYTWTGTTFAAELAGGTLPDVFPIPFTDGRGLIERKQIANISTLVDELPYADEFNPNVAQAGEDADGAMWAIPIAAYGQGLHYNRTLFEQAGLDPDAPPTTWDEVRADAKAIADATGQAGYAQMTQSNTGGWILTSLIYANGGRVESVEGDTATATVDTPEAKASLEYLKQLRWEDNSMGANFLYDWGTINQDFAAGKIGMYVSGGGNYGNLFTQNGLNPDDYGVTVVPLEGDDAGVLGGGTLAAVSAKASPEEQAAAVKWIDFYYMQKLTDQESAVLDAQTTADQGQPVGAPQLPVFDRATYDESQTWIADLVNVPLDQMTPYTDGIFDQPLLPEPARSTQELYAALDPVVQAVLTDENADIDALLASAQTTVQSILDKG</sequence>
<accession>D1BAT8</accession>
<dbReference type="AlphaFoldDB" id="D1BAT8"/>
<dbReference type="Gene3D" id="3.40.190.10">
    <property type="entry name" value="Periplasmic binding protein-like II"/>
    <property type="match status" value="1"/>
</dbReference>
<evidence type="ECO:0000313" key="1">
    <source>
        <dbReference type="EMBL" id="ACZ22639.1"/>
    </source>
</evidence>
<keyword evidence="1" id="KW-0813">Transport</keyword>
<dbReference type="PANTHER" id="PTHR43649:SF16">
    <property type="entry name" value="SUGAR-BINDING LIPOPROTEIN"/>
    <property type="match status" value="1"/>
</dbReference>
<reference evidence="1 2" key="1">
    <citation type="journal article" date="2009" name="Stand. Genomic Sci.">
        <title>Complete genome sequence of Sanguibacter keddieii type strain (ST-74).</title>
        <authorList>
            <person name="Ivanova N."/>
            <person name="Sikorski J."/>
            <person name="Sims D."/>
            <person name="Brettin T."/>
            <person name="Detter J.C."/>
            <person name="Han C."/>
            <person name="Lapidus A."/>
            <person name="Copeland A."/>
            <person name="Glavina Del Rio T."/>
            <person name="Nolan M."/>
            <person name="Chen F."/>
            <person name="Lucas S."/>
            <person name="Tice H."/>
            <person name="Cheng J.F."/>
            <person name="Bruce D."/>
            <person name="Goodwin L."/>
            <person name="Pitluck S."/>
            <person name="Pati A."/>
            <person name="Mavromatis K."/>
            <person name="Chen A."/>
            <person name="Palaniappan K."/>
            <person name="D'haeseleer P."/>
            <person name="Chain P."/>
            <person name="Bristow J."/>
            <person name="Eisen J.A."/>
            <person name="Markowitz V."/>
            <person name="Hugenholtz P."/>
            <person name="Goker M."/>
            <person name="Pukall R."/>
            <person name="Klenk H.P."/>
            <person name="Kyrpides N.C."/>
        </authorList>
    </citation>
    <scope>NUCLEOTIDE SEQUENCE [LARGE SCALE GENOMIC DNA]</scope>
    <source>
        <strain evidence="2">ATCC 51767 / DSM 10542 / NCFB 3025 / ST-74</strain>
    </source>
</reference>
<dbReference type="InterPro" id="IPR050490">
    <property type="entry name" value="Bact_solute-bd_prot1"/>
</dbReference>
<gene>
    <name evidence="1" type="ordered locus">Sked_27350</name>
</gene>
<name>D1BAT8_SANKS</name>
<keyword evidence="1" id="KW-0762">Sugar transport</keyword>
<dbReference type="HOGENOM" id="CLU_031285_8_0_11"/>
<keyword evidence="2" id="KW-1185">Reference proteome</keyword>